<protein>
    <recommendedName>
        <fullName evidence="5">Integral membrane protein</fullName>
    </recommendedName>
</protein>
<dbReference type="OrthoDB" id="3482172at2"/>
<dbReference type="RefSeq" id="WP_119925119.1">
    <property type="nucleotide sequence ID" value="NZ_QZEY01000001.1"/>
</dbReference>
<feature type="transmembrane region" description="Helical" evidence="2">
    <location>
        <begin position="313"/>
        <end position="332"/>
    </location>
</feature>
<evidence type="ECO:0000313" key="3">
    <source>
        <dbReference type="EMBL" id="RJL36145.1"/>
    </source>
</evidence>
<dbReference type="AlphaFoldDB" id="A0A3A4B351"/>
<feature type="region of interest" description="Disordered" evidence="1">
    <location>
        <begin position="1"/>
        <end position="20"/>
    </location>
</feature>
<comment type="caution">
    <text evidence="3">The sequence shown here is derived from an EMBL/GenBank/DDBJ whole genome shotgun (WGS) entry which is preliminary data.</text>
</comment>
<feature type="transmembrane region" description="Helical" evidence="2">
    <location>
        <begin position="360"/>
        <end position="379"/>
    </location>
</feature>
<name>A0A3A4B351_9ACTN</name>
<accession>A0A3A4B351</accession>
<evidence type="ECO:0000256" key="1">
    <source>
        <dbReference type="SAM" id="MobiDB-lite"/>
    </source>
</evidence>
<keyword evidence="2" id="KW-1133">Transmembrane helix</keyword>
<feature type="transmembrane region" description="Helical" evidence="2">
    <location>
        <begin position="140"/>
        <end position="156"/>
    </location>
</feature>
<keyword evidence="4" id="KW-1185">Reference proteome</keyword>
<evidence type="ECO:0000313" key="4">
    <source>
        <dbReference type="Proteomes" id="UP000265768"/>
    </source>
</evidence>
<feature type="compositionally biased region" description="Basic and acidic residues" evidence="1">
    <location>
        <begin position="1"/>
        <end position="15"/>
    </location>
</feature>
<feature type="transmembrane region" description="Helical" evidence="2">
    <location>
        <begin position="282"/>
        <end position="301"/>
    </location>
</feature>
<dbReference type="Proteomes" id="UP000265768">
    <property type="component" value="Unassembled WGS sequence"/>
</dbReference>
<evidence type="ECO:0000256" key="2">
    <source>
        <dbReference type="SAM" id="Phobius"/>
    </source>
</evidence>
<sequence length="520" mass="54202">MVGTEEGTRGREGLGVRRGAPPPRGFPFGGGFGELAYWALGAGVLAWGALVVSRHEWVGDWALHLATVRAMAADPWDPADPMVGGRVASPYLSPWALALGLLTRLTGLAPETVLEAGALLNLLLLVAGLRVFCRRLSPRPAVAALALVFTLVLWGLPETPWSGFPGLGSLSYVMPYPGTFALALTLFLWAALARFLATGSGRALAAVPPLAAVVLLVHPFTALAAAAGAAAFAAARPPSRRRLAALVPASAAALGAAALWPHSSLATLAAAGDDFSEIHRPLAVHALGYGGLALAGLPALVYGVRRPFGRETAVLAGLVAAALGAAAVLGAYEYFRLLPVLVLALHLALARHLGDGLPWRAPYAVVTALACLAGLYGAWPGLVRALPADAQRGPGVLRTDHRYDFARPHLREGDVVIADRAAAGRSLVRWGARVVAPPYPYPFLRDERRRHEDAARFFAAGTPAGERAAIARRYGVRCLLDTRGRAPEAPGFTRAADGPGGAELWCAAGAVRVVGGSHYP</sequence>
<feature type="transmembrane region" description="Helical" evidence="2">
    <location>
        <begin position="176"/>
        <end position="197"/>
    </location>
</feature>
<dbReference type="EMBL" id="QZEY01000001">
    <property type="protein sequence ID" value="RJL36145.1"/>
    <property type="molecule type" value="Genomic_DNA"/>
</dbReference>
<gene>
    <name evidence="3" type="ORF">D5H75_05205</name>
</gene>
<keyword evidence="2" id="KW-0812">Transmembrane</keyword>
<feature type="transmembrane region" description="Helical" evidence="2">
    <location>
        <begin position="116"/>
        <end position="133"/>
    </location>
</feature>
<organism evidence="3 4">
    <name type="scientific">Bailinhaonella thermotolerans</name>
    <dbReference type="NCBI Taxonomy" id="1070861"/>
    <lineage>
        <taxon>Bacteria</taxon>
        <taxon>Bacillati</taxon>
        <taxon>Actinomycetota</taxon>
        <taxon>Actinomycetes</taxon>
        <taxon>Streptosporangiales</taxon>
        <taxon>Streptosporangiaceae</taxon>
        <taxon>Bailinhaonella</taxon>
    </lineage>
</organism>
<keyword evidence="2" id="KW-0472">Membrane</keyword>
<feature type="transmembrane region" description="Helical" evidence="2">
    <location>
        <begin position="209"/>
        <end position="234"/>
    </location>
</feature>
<evidence type="ECO:0008006" key="5">
    <source>
        <dbReference type="Google" id="ProtNLM"/>
    </source>
</evidence>
<reference evidence="3 4" key="1">
    <citation type="submission" date="2018-09" db="EMBL/GenBank/DDBJ databases">
        <title>YIM 75507 draft genome.</title>
        <authorList>
            <person name="Tang S."/>
            <person name="Feng Y."/>
        </authorList>
    </citation>
    <scope>NUCLEOTIDE SEQUENCE [LARGE SCALE GENOMIC DNA]</scope>
    <source>
        <strain evidence="3 4">YIM 75507</strain>
    </source>
</reference>
<proteinExistence type="predicted"/>